<protein>
    <submittedName>
        <fullName evidence="3">Uncharacterized protein</fullName>
    </submittedName>
</protein>
<dbReference type="WBParaSite" id="L893_g9689.t1">
    <property type="protein sequence ID" value="L893_g9689.t1"/>
    <property type="gene ID" value="L893_g9689"/>
</dbReference>
<proteinExistence type="predicted"/>
<name>A0A1I8AVL8_9BILA</name>
<evidence type="ECO:0000313" key="2">
    <source>
        <dbReference type="Proteomes" id="UP000095287"/>
    </source>
</evidence>
<dbReference type="Proteomes" id="UP000095287">
    <property type="component" value="Unplaced"/>
</dbReference>
<evidence type="ECO:0000313" key="3">
    <source>
        <dbReference type="WBParaSite" id="L893_g9689.t1"/>
    </source>
</evidence>
<reference evidence="3" key="1">
    <citation type="submission" date="2016-11" db="UniProtKB">
        <authorList>
            <consortium name="WormBaseParasite"/>
        </authorList>
    </citation>
    <scope>IDENTIFICATION</scope>
</reference>
<keyword evidence="2" id="KW-1185">Reference proteome</keyword>
<feature type="region of interest" description="Disordered" evidence="1">
    <location>
        <begin position="269"/>
        <end position="289"/>
    </location>
</feature>
<sequence>MYGTVHPAAINYSHVRLSECGAWKSTDSSSSHSPKTPKSSFSCYSCHLYILSAFKGDEMDFASRAQVAEVLQQSDEPMKASMVNFITAWDGAAAASVENNACKAFSCTPENLNHVAIDEHVDNLIGLWDKLSTQILPTAVSMLYPLKAFDESFDIRRCILTYFRDRVLLRVLSQSCYRNASLHPMLFTVLLETADDSANYRKMQQIASFLMSEEPSPRRNSSYSICSKRSRGGSVSSSYDSGFADELFPPENINCARITKARHSEPCTSVYQRRSSLRPSPNATKARARTLPTKTVQWEDQLFDESTVVDV</sequence>
<feature type="compositionally biased region" description="Polar residues" evidence="1">
    <location>
        <begin position="269"/>
        <end position="283"/>
    </location>
</feature>
<dbReference type="AlphaFoldDB" id="A0A1I8AVL8"/>
<evidence type="ECO:0000256" key="1">
    <source>
        <dbReference type="SAM" id="MobiDB-lite"/>
    </source>
</evidence>
<accession>A0A1I8AVL8</accession>
<organism evidence="2 3">
    <name type="scientific">Steinernema glaseri</name>
    <dbReference type="NCBI Taxonomy" id="37863"/>
    <lineage>
        <taxon>Eukaryota</taxon>
        <taxon>Metazoa</taxon>
        <taxon>Ecdysozoa</taxon>
        <taxon>Nematoda</taxon>
        <taxon>Chromadorea</taxon>
        <taxon>Rhabditida</taxon>
        <taxon>Tylenchina</taxon>
        <taxon>Panagrolaimomorpha</taxon>
        <taxon>Strongyloidoidea</taxon>
        <taxon>Steinernematidae</taxon>
        <taxon>Steinernema</taxon>
    </lineage>
</organism>
<feature type="region of interest" description="Disordered" evidence="1">
    <location>
        <begin position="212"/>
        <end position="236"/>
    </location>
</feature>